<evidence type="ECO:0000313" key="10">
    <source>
        <dbReference type="EMBL" id="CAA9525363.1"/>
    </source>
</evidence>
<comment type="catalytic activity">
    <reaction evidence="7">
        <text>diphosphate + H2O = 2 phosphate + H(+)</text>
        <dbReference type="Rhea" id="RHEA:24576"/>
        <dbReference type="ChEBI" id="CHEBI:15377"/>
        <dbReference type="ChEBI" id="CHEBI:15378"/>
        <dbReference type="ChEBI" id="CHEBI:33019"/>
        <dbReference type="ChEBI" id="CHEBI:43474"/>
        <dbReference type="EC" id="3.6.1.1"/>
    </reaction>
</comment>
<keyword evidence="8" id="KW-0129">CBS domain</keyword>
<evidence type="ECO:0000256" key="8">
    <source>
        <dbReference type="PROSITE-ProRule" id="PRU00703"/>
    </source>
</evidence>
<dbReference type="PROSITE" id="PS51371">
    <property type="entry name" value="CBS"/>
    <property type="match status" value="1"/>
</dbReference>
<dbReference type="Gene3D" id="3.10.310.20">
    <property type="entry name" value="DHHA2 domain"/>
    <property type="match status" value="1"/>
</dbReference>
<reference evidence="10" key="1">
    <citation type="submission" date="2020-02" db="EMBL/GenBank/DDBJ databases">
        <authorList>
            <person name="Meier V. D."/>
        </authorList>
    </citation>
    <scope>NUCLEOTIDE SEQUENCE</scope>
    <source>
        <strain evidence="10">AVDCRST_MAG30</strain>
    </source>
</reference>
<dbReference type="InterPro" id="IPR001667">
    <property type="entry name" value="DDH_dom"/>
</dbReference>
<dbReference type="EMBL" id="CADCVS010000432">
    <property type="protein sequence ID" value="CAA9525363.1"/>
    <property type="molecule type" value="Genomic_DNA"/>
</dbReference>
<dbReference type="NCBIfam" id="NF011443">
    <property type="entry name" value="PRK14869.1-5"/>
    <property type="match status" value="1"/>
</dbReference>
<dbReference type="InterPro" id="IPR010766">
    <property type="entry name" value="DRTGG"/>
</dbReference>
<dbReference type="Pfam" id="PF01368">
    <property type="entry name" value="DHH"/>
    <property type="match status" value="1"/>
</dbReference>
<name>A0A6J4TL80_9ACTN</name>
<dbReference type="PANTHER" id="PTHR12112:SF22">
    <property type="entry name" value="MANGANESE-DEPENDENT INORGANIC PYROPHOSPHATASE-RELATED"/>
    <property type="match status" value="1"/>
</dbReference>
<dbReference type="GO" id="GO:0004427">
    <property type="term" value="F:inorganic diphosphate phosphatase activity"/>
    <property type="evidence" value="ECO:0007669"/>
    <property type="project" value="UniProtKB-EC"/>
</dbReference>
<sequence length="538" mass="57586">MNPVYVTGHRNPDLDSIGAAIGYAELRGRLDSATAYVPVRLGDVNAQTAWALERAEALTPDFLPHVHLRVCDVMRPFSVTARAEEPVRRVGLRMAEAEVDLVPVVEDGGVLSGVLTERELARQYIRESHGASTFADRPVRVSAIADVLGGELLAGEDRDVTGRLWIAAVEADAMDEIVNPGDILVAGDRPDIQRRALELGVAVLVCSHDAPATPEILEVAKRHGGCVVTSPLDSYVTGRLIGLAVPVRAIMSSQPPVVHPEELLTDIADRVVESRAVFAVGRDGFPLGLITRSDLVGPAPRRVLLVDHAEQAQSVPGVETAEIVEILDHHHVGSIETRVPVRATFDPVGSTATLVVERFRQSGREPRRSTAMMLLAALLSDTVVLSSPTTTDRDRAVVDYLEELLGNDARAFGMEMFESTSDVSNLDAAEIVTRDAKEYEAASGDTVSIAQVETVGVKLQAREPELLEALEAERERSGHAVAALMLTDIVSKGTDLLVTGTVAPVERAFGVEAADGVMALPGVMSRKKQVAPMVLAAL</sequence>
<dbReference type="InterPro" id="IPR038763">
    <property type="entry name" value="DHH_sf"/>
</dbReference>
<evidence type="ECO:0000256" key="6">
    <source>
        <dbReference type="ARBA" id="ARBA00032535"/>
    </source>
</evidence>
<evidence type="ECO:0000256" key="4">
    <source>
        <dbReference type="ARBA" id="ARBA00022801"/>
    </source>
</evidence>
<dbReference type="Pfam" id="PF00571">
    <property type="entry name" value="CBS"/>
    <property type="match status" value="2"/>
</dbReference>
<feature type="domain" description="CBS" evidence="9">
    <location>
        <begin position="74"/>
        <end position="132"/>
    </location>
</feature>
<dbReference type="NCBIfam" id="NF011447">
    <property type="entry name" value="PRK14869.2-3"/>
    <property type="match status" value="1"/>
</dbReference>
<dbReference type="Pfam" id="PF02833">
    <property type="entry name" value="DHHA2"/>
    <property type="match status" value="1"/>
</dbReference>
<evidence type="ECO:0000256" key="5">
    <source>
        <dbReference type="ARBA" id="ARBA00023211"/>
    </source>
</evidence>
<dbReference type="InterPro" id="IPR028979">
    <property type="entry name" value="Ser_kin/Pase_Hpr-like_N_sf"/>
</dbReference>
<proteinExistence type="predicted"/>
<comment type="cofactor">
    <cofactor evidence="1">
        <name>Mn(2+)</name>
        <dbReference type="ChEBI" id="CHEBI:29035"/>
    </cofactor>
</comment>
<dbReference type="PANTHER" id="PTHR12112">
    <property type="entry name" value="BNIP - RELATED"/>
    <property type="match status" value="1"/>
</dbReference>
<dbReference type="InterPro" id="IPR038222">
    <property type="entry name" value="DHHA2_dom_sf"/>
</dbReference>
<organism evidence="10">
    <name type="scientific">uncultured Solirubrobacteraceae bacterium</name>
    <dbReference type="NCBI Taxonomy" id="1162706"/>
    <lineage>
        <taxon>Bacteria</taxon>
        <taxon>Bacillati</taxon>
        <taxon>Actinomycetota</taxon>
        <taxon>Thermoleophilia</taxon>
        <taxon>Solirubrobacterales</taxon>
        <taxon>Solirubrobacteraceae</taxon>
        <taxon>environmental samples</taxon>
    </lineage>
</organism>
<dbReference type="GO" id="GO:0005737">
    <property type="term" value="C:cytoplasm"/>
    <property type="evidence" value="ECO:0007669"/>
    <property type="project" value="InterPro"/>
</dbReference>
<dbReference type="Gene3D" id="3.40.1390.20">
    <property type="entry name" value="HprK N-terminal domain-like"/>
    <property type="match status" value="1"/>
</dbReference>
<dbReference type="Pfam" id="PF07085">
    <property type="entry name" value="DRTGG"/>
    <property type="match status" value="1"/>
</dbReference>
<keyword evidence="3" id="KW-0479">Metal-binding</keyword>
<gene>
    <name evidence="10" type="ORF">AVDCRST_MAG30-3326</name>
</gene>
<evidence type="ECO:0000256" key="1">
    <source>
        <dbReference type="ARBA" id="ARBA00001936"/>
    </source>
</evidence>
<keyword evidence="4 10" id="KW-0378">Hydrolase</keyword>
<dbReference type="EC" id="3.6.1.1" evidence="2"/>
<dbReference type="SUPFAM" id="SSF64182">
    <property type="entry name" value="DHH phosphoesterases"/>
    <property type="match status" value="1"/>
</dbReference>
<dbReference type="SUPFAM" id="SSF75138">
    <property type="entry name" value="HprK N-terminal domain-like"/>
    <property type="match status" value="1"/>
</dbReference>
<accession>A0A6J4TL80</accession>
<protein>
    <recommendedName>
        <fullName evidence="2">inorganic diphosphatase</fullName>
        <ecNumber evidence="2">3.6.1.1</ecNumber>
    </recommendedName>
    <alternativeName>
        <fullName evidence="6">Pyrophosphate phospho-hydrolase</fullName>
    </alternativeName>
</protein>
<dbReference type="InterPro" id="IPR046342">
    <property type="entry name" value="CBS_dom_sf"/>
</dbReference>
<dbReference type="SMART" id="SM01131">
    <property type="entry name" value="DHHA2"/>
    <property type="match status" value="1"/>
</dbReference>
<evidence type="ECO:0000256" key="2">
    <source>
        <dbReference type="ARBA" id="ARBA00012146"/>
    </source>
</evidence>
<dbReference type="NCBIfam" id="NF011442">
    <property type="entry name" value="PRK14869.1-4"/>
    <property type="match status" value="1"/>
</dbReference>
<dbReference type="InterPro" id="IPR000644">
    <property type="entry name" value="CBS_dom"/>
</dbReference>
<evidence type="ECO:0000259" key="9">
    <source>
        <dbReference type="PROSITE" id="PS51371"/>
    </source>
</evidence>
<dbReference type="SUPFAM" id="SSF54631">
    <property type="entry name" value="CBS-domain pair"/>
    <property type="match status" value="1"/>
</dbReference>
<keyword evidence="5" id="KW-0464">Manganese</keyword>
<dbReference type="AlphaFoldDB" id="A0A6J4TL80"/>
<dbReference type="Gene3D" id="3.90.1640.10">
    <property type="entry name" value="inorganic pyrophosphatase (n-terminal core)"/>
    <property type="match status" value="2"/>
</dbReference>
<dbReference type="GO" id="GO:0046872">
    <property type="term" value="F:metal ion binding"/>
    <property type="evidence" value="ECO:0007669"/>
    <property type="project" value="UniProtKB-KW"/>
</dbReference>
<evidence type="ECO:0000256" key="7">
    <source>
        <dbReference type="ARBA" id="ARBA00047820"/>
    </source>
</evidence>
<dbReference type="InterPro" id="IPR004097">
    <property type="entry name" value="DHHA2"/>
</dbReference>
<evidence type="ECO:0000256" key="3">
    <source>
        <dbReference type="ARBA" id="ARBA00022723"/>
    </source>
</evidence>